<evidence type="ECO:0000256" key="10">
    <source>
        <dbReference type="ARBA" id="ARBA00023237"/>
    </source>
</evidence>
<dbReference type="InterPro" id="IPR039426">
    <property type="entry name" value="TonB-dep_rcpt-like"/>
</dbReference>
<keyword evidence="5 11" id="KW-0812">Transmembrane</keyword>
<evidence type="ECO:0000256" key="13">
    <source>
        <dbReference type="SAM" id="SignalP"/>
    </source>
</evidence>
<protein>
    <submittedName>
        <fullName evidence="16">Iron complex outermembrane receptor protein</fullName>
    </submittedName>
</protein>
<evidence type="ECO:0000256" key="8">
    <source>
        <dbReference type="ARBA" id="ARBA00023077"/>
    </source>
</evidence>
<comment type="subcellular location">
    <subcellularLocation>
        <location evidence="1 11">Cell outer membrane</location>
        <topology evidence="1 11">Multi-pass membrane protein</topology>
    </subcellularLocation>
</comment>
<comment type="similarity">
    <text evidence="11 12">Belongs to the TonB-dependent receptor family.</text>
</comment>
<dbReference type="InterPro" id="IPR000531">
    <property type="entry name" value="Beta-barrel_TonB"/>
</dbReference>
<evidence type="ECO:0000256" key="3">
    <source>
        <dbReference type="ARBA" id="ARBA00022452"/>
    </source>
</evidence>
<dbReference type="Pfam" id="PF00593">
    <property type="entry name" value="TonB_dep_Rec_b-barrel"/>
    <property type="match status" value="1"/>
</dbReference>
<evidence type="ECO:0000256" key="11">
    <source>
        <dbReference type="PROSITE-ProRule" id="PRU01360"/>
    </source>
</evidence>
<keyword evidence="8 12" id="KW-0798">TonB box</keyword>
<accession>A0A3M0CXJ5</accession>
<keyword evidence="9 11" id="KW-0472">Membrane</keyword>
<feature type="domain" description="TonB-dependent receptor plug" evidence="15">
    <location>
        <begin position="55"/>
        <end position="164"/>
    </location>
</feature>
<name>A0A3M0CXJ5_9PROT</name>
<evidence type="ECO:0000256" key="5">
    <source>
        <dbReference type="ARBA" id="ARBA00022692"/>
    </source>
</evidence>
<keyword evidence="7" id="KW-0406">Ion transport</keyword>
<keyword evidence="3 11" id="KW-1134">Transmembrane beta strand</keyword>
<dbReference type="SUPFAM" id="SSF56935">
    <property type="entry name" value="Porins"/>
    <property type="match status" value="1"/>
</dbReference>
<dbReference type="Proteomes" id="UP000271227">
    <property type="component" value="Unassembled WGS sequence"/>
</dbReference>
<keyword evidence="13" id="KW-0732">Signal</keyword>
<dbReference type="PANTHER" id="PTHR32552">
    <property type="entry name" value="FERRICHROME IRON RECEPTOR-RELATED"/>
    <property type="match status" value="1"/>
</dbReference>
<feature type="domain" description="TonB-dependent receptor-like beta-barrel" evidence="14">
    <location>
        <begin position="282"/>
        <end position="738"/>
    </location>
</feature>
<feature type="signal peptide" evidence="13">
    <location>
        <begin position="1"/>
        <end position="26"/>
    </location>
</feature>
<evidence type="ECO:0000256" key="12">
    <source>
        <dbReference type="RuleBase" id="RU003357"/>
    </source>
</evidence>
<evidence type="ECO:0000259" key="14">
    <source>
        <dbReference type="Pfam" id="PF00593"/>
    </source>
</evidence>
<evidence type="ECO:0000256" key="7">
    <source>
        <dbReference type="ARBA" id="ARBA00023065"/>
    </source>
</evidence>
<evidence type="ECO:0000256" key="9">
    <source>
        <dbReference type="ARBA" id="ARBA00023136"/>
    </source>
</evidence>
<organism evidence="16 17">
    <name type="scientific">Eilatimonas milleporae</name>
    <dbReference type="NCBI Taxonomy" id="911205"/>
    <lineage>
        <taxon>Bacteria</taxon>
        <taxon>Pseudomonadati</taxon>
        <taxon>Pseudomonadota</taxon>
        <taxon>Alphaproteobacteria</taxon>
        <taxon>Kordiimonadales</taxon>
        <taxon>Kordiimonadaceae</taxon>
        <taxon>Eilatimonas</taxon>
    </lineage>
</organism>
<keyword evidence="2 11" id="KW-0813">Transport</keyword>
<feature type="chain" id="PRO_5018310878" evidence="13">
    <location>
        <begin position="27"/>
        <end position="771"/>
    </location>
</feature>
<keyword evidence="4" id="KW-0410">Iron transport</keyword>
<evidence type="ECO:0000256" key="1">
    <source>
        <dbReference type="ARBA" id="ARBA00004571"/>
    </source>
</evidence>
<evidence type="ECO:0000313" key="17">
    <source>
        <dbReference type="Proteomes" id="UP000271227"/>
    </source>
</evidence>
<dbReference type="RefSeq" id="WP_211332064.1">
    <property type="nucleotide sequence ID" value="NZ_REFR01000009.1"/>
</dbReference>
<dbReference type="InterPro" id="IPR012910">
    <property type="entry name" value="Plug_dom"/>
</dbReference>
<dbReference type="InterPro" id="IPR036942">
    <property type="entry name" value="Beta-barrel_TonB_sf"/>
</dbReference>
<keyword evidence="17" id="KW-1185">Reference proteome</keyword>
<keyword evidence="6" id="KW-0408">Iron</keyword>
<evidence type="ECO:0000256" key="4">
    <source>
        <dbReference type="ARBA" id="ARBA00022496"/>
    </source>
</evidence>
<gene>
    <name evidence="16" type="ORF">BXY39_0749</name>
</gene>
<dbReference type="GO" id="GO:0009279">
    <property type="term" value="C:cell outer membrane"/>
    <property type="evidence" value="ECO:0007669"/>
    <property type="project" value="UniProtKB-SubCell"/>
</dbReference>
<proteinExistence type="inferred from homology"/>
<evidence type="ECO:0000256" key="2">
    <source>
        <dbReference type="ARBA" id="ARBA00022448"/>
    </source>
</evidence>
<dbReference type="EMBL" id="REFR01000009">
    <property type="protein sequence ID" value="RMB12256.1"/>
    <property type="molecule type" value="Genomic_DNA"/>
</dbReference>
<dbReference type="PANTHER" id="PTHR32552:SF81">
    <property type="entry name" value="TONB-DEPENDENT OUTER MEMBRANE RECEPTOR"/>
    <property type="match status" value="1"/>
</dbReference>
<evidence type="ECO:0000259" key="15">
    <source>
        <dbReference type="Pfam" id="PF07715"/>
    </source>
</evidence>
<reference evidence="16 17" key="1">
    <citation type="submission" date="2018-10" db="EMBL/GenBank/DDBJ databases">
        <title>Genomic Encyclopedia of Archaeal and Bacterial Type Strains, Phase II (KMG-II): from individual species to whole genera.</title>
        <authorList>
            <person name="Goeker M."/>
        </authorList>
    </citation>
    <scope>NUCLEOTIDE SEQUENCE [LARGE SCALE GENOMIC DNA]</scope>
    <source>
        <strain evidence="16 17">DSM 25217</strain>
    </source>
</reference>
<keyword evidence="16" id="KW-0675">Receptor</keyword>
<comment type="caution">
    <text evidence="16">The sequence shown here is derived from an EMBL/GenBank/DDBJ whole genome shotgun (WGS) entry which is preliminary data.</text>
</comment>
<dbReference type="AlphaFoldDB" id="A0A3M0CXJ5"/>
<dbReference type="PROSITE" id="PS52016">
    <property type="entry name" value="TONB_DEPENDENT_REC_3"/>
    <property type="match status" value="1"/>
</dbReference>
<dbReference type="GO" id="GO:0006826">
    <property type="term" value="P:iron ion transport"/>
    <property type="evidence" value="ECO:0007669"/>
    <property type="project" value="UniProtKB-KW"/>
</dbReference>
<evidence type="ECO:0000256" key="6">
    <source>
        <dbReference type="ARBA" id="ARBA00023004"/>
    </source>
</evidence>
<keyword evidence="10 11" id="KW-0998">Cell outer membrane</keyword>
<dbReference type="Gene3D" id="2.40.170.20">
    <property type="entry name" value="TonB-dependent receptor, beta-barrel domain"/>
    <property type="match status" value="1"/>
</dbReference>
<sequence length="771" mass="84474">MNMQRRLLTSALALATAGAVSAGASAQDGQSSQESNVDFSLEEVVVTAQRRIETVQDVPIAVSAFSANDLSNRQVFDTKDLLQFVPNVFVDNNTGLGTANTFFIRGLGNTESVATFDPPVGTYVDDVFIARQNANNFALFDVERVEVLRGPQGTLFGRNTTGGAVNVVLAKPREEFGGFAEIGYGRFDRVMARASVDVPINDRILTKFSGYYMTDDGFVTNTTTGERLNDQEAFGLRAAAQIKLNETATWDISVDYSEDDFANILNTEDPETGRRVSSSGFSKNEPSPLSGLLTGFKGTLPHGNRIEAANVTSRFTLDLEDSTLEIITGYRDLNQDFAIDFFNGPAEFGGFTIANQGKHNQFTQEIKLDGSLADGKLDYVAGFFYFKDDNFTDFGDVFALNLPTGTIPLVLADRIIENDTEALALYAQVDYNITEEFTFTAGIRYTDETKDFSIDDNRPGGNLNDVSLEQEGIPLEQVAKKWTPRFALQYTPNDDMMFFASATRGFKSGGWNARGTTPDELLPFGPETVWSYEGGLRSEWFDNRLRFNATAFYTDVTDFQTPAAFPRDNGALAFLTRNFADLEVKGIELELTAVPTDGLTIFTTLGLQDAEQTPDADAPPFDEFGVRSVLQQQADCLAGDQSACGQGIVLADGSIADPTRAPDVTLAAGFTYEHPIGPDGGRLITNASGIYVTEHCITTDCDEVNLPFTFADDRILVNAGVGYQAPDDRWGIFLECNNCFEAEYNTAVLGFPYLNEPMRWMLRLTTRFGGV</sequence>
<evidence type="ECO:0000313" key="16">
    <source>
        <dbReference type="EMBL" id="RMB12256.1"/>
    </source>
</evidence>
<dbReference type="InParanoid" id="A0A3M0CXJ5"/>
<dbReference type="Pfam" id="PF07715">
    <property type="entry name" value="Plug"/>
    <property type="match status" value="1"/>
</dbReference>